<evidence type="ECO:0000313" key="1">
    <source>
        <dbReference type="EMBL" id="RCK07807.1"/>
    </source>
</evidence>
<keyword evidence="2" id="KW-1185">Reference proteome</keyword>
<gene>
    <name evidence="1" type="ORF">TH5_01830</name>
</gene>
<reference evidence="1 2" key="1">
    <citation type="submission" date="2014-07" db="EMBL/GenBank/DDBJ databases">
        <title>Draft genome sequence of Thalassospira xianhensis P-4 (MCCC 1A02616).</title>
        <authorList>
            <person name="Lai Q."/>
            <person name="Shao Z."/>
        </authorList>
    </citation>
    <scope>NUCLEOTIDE SEQUENCE [LARGE SCALE GENOMIC DNA]</scope>
    <source>
        <strain evidence="1 2">MCCC 1A02616</strain>
    </source>
</reference>
<dbReference type="EMBL" id="JPWA01000001">
    <property type="protein sequence ID" value="RCK07807.1"/>
    <property type="molecule type" value="Genomic_DNA"/>
</dbReference>
<comment type="caution">
    <text evidence="1">The sequence shown here is derived from an EMBL/GenBank/DDBJ whole genome shotgun (WGS) entry which is preliminary data.</text>
</comment>
<proteinExistence type="predicted"/>
<name>A0A367UHL9_9PROT</name>
<sequence>MKLSFVSVGHSLVLPAAHGETSGTAHFQNSLFPEDTGFQSNVGTTEHRLMDFSVYFPREEYEHMETNWGAADYRQRQDLLEPLKLAVGRFLFDMAREGMLQPVSGLRHRRIRILGEWNKLVSDAASGATFEEICANNPLSQLYIRETDETISWQDNPYKLLCHYVTFDMNSPNLGDTSGEARYDGLVRNMNSGTSPQFGHSRLNPQYCSNTGDDISVTFDAWRVNAVIERFLEPDASKPVGAPFTLSEEPLTDAPAPVVEVIEANFPSGEVIVTSYVNRDDFNDHVELKIDDRELPRLDSELGAVAKAKAIASELGFFTIYGPEVFSVLAKNGAIIISRRPFGDEEEKIDDPDVTVLAECLSGAVHTVTIIDRAVLTELFAKAYECSLEHAVELVAEYLRDPSSEHVALTVTPGTYYLHGSYIPNEFQRMFQSDELDISQIPEVSYIVANRCLCVSNDISAPTPNAF</sequence>
<accession>A0A367UHL9</accession>
<evidence type="ECO:0000313" key="2">
    <source>
        <dbReference type="Proteomes" id="UP000252419"/>
    </source>
</evidence>
<dbReference type="Proteomes" id="UP000252419">
    <property type="component" value="Unassembled WGS sequence"/>
</dbReference>
<dbReference type="AlphaFoldDB" id="A0A367UHL9"/>
<protein>
    <submittedName>
        <fullName evidence="1">Uncharacterized protein</fullName>
    </submittedName>
</protein>
<organism evidence="1 2">
    <name type="scientific">Thalassospira xianhensis MCCC 1A02616</name>
    <dbReference type="NCBI Taxonomy" id="1177929"/>
    <lineage>
        <taxon>Bacteria</taxon>
        <taxon>Pseudomonadati</taxon>
        <taxon>Pseudomonadota</taxon>
        <taxon>Alphaproteobacteria</taxon>
        <taxon>Rhodospirillales</taxon>
        <taxon>Thalassospiraceae</taxon>
        <taxon>Thalassospira</taxon>
    </lineage>
</organism>